<sequence length="491" mass="51213">MFPPSLRIAPNVWMTCVFSILYDTEFLGLYFKLHGTHRPNSMKKTVIKRRKRVPAAPGSSSPTHPSTSHPMSAERIVMSDQAAAEVLASVGRAPPRPGSAGSGRSIGGMAMGTQGRAEIDDGTESEEDAREERPRRKRARKSRGKEGDEMEVDEPDEGSSISVRGGRGRRSTRGGRRSSNPSNQPLASQAPAPGQQMLGGAQGPWDGSMSLAMSLQMAAQGDHSLLGHTSRPGSAFSGHHTQDAYGMGARGNPFAPTPAHHQPGFDSLQDPALRELMNVVTGSGAGYVRGSGGPFLPPSRGHSPLSNPPLNAYGLPTHPSALGSHPFFPGGSSPKVGLGAGNGNGVPTIAELERHYSELAEEKRRMQEMIEKTDRIMAGLKRGLDEMKGISTGEGSGSAIPANPTTSTGSPSQVPPLQESPAGSPVQRQAQVSTQPTAQPSSTVSSVPLPRTERSGSKEKVWPIVGPSTTASASGGAAAPTAGASESATRD</sequence>
<protein>
    <recommendedName>
        <fullName evidence="4">GATA-type domain-containing protein</fullName>
    </recommendedName>
</protein>
<dbReference type="GO" id="GO:0043565">
    <property type="term" value="F:sequence-specific DNA binding"/>
    <property type="evidence" value="ECO:0007669"/>
    <property type="project" value="InterPro"/>
</dbReference>
<feature type="compositionally biased region" description="Basic and acidic residues" evidence="3">
    <location>
        <begin position="451"/>
        <end position="461"/>
    </location>
</feature>
<feature type="coiled-coil region" evidence="2">
    <location>
        <begin position="349"/>
        <end position="376"/>
    </location>
</feature>
<keyword evidence="2" id="KW-0175">Coiled coil</keyword>
<feature type="region of interest" description="Disordered" evidence="3">
    <location>
        <begin position="89"/>
        <end position="205"/>
    </location>
</feature>
<feature type="compositionally biased region" description="Gly residues" evidence="3">
    <location>
        <begin position="100"/>
        <end position="110"/>
    </location>
</feature>
<accession>A0AAD5VGB5</accession>
<feature type="compositionally biased region" description="Acidic residues" evidence="3">
    <location>
        <begin position="120"/>
        <end position="129"/>
    </location>
</feature>
<keyword evidence="6" id="KW-1185">Reference proteome</keyword>
<reference evidence="5" key="1">
    <citation type="submission" date="2022-07" db="EMBL/GenBank/DDBJ databases">
        <title>Genome Sequence of Physisporinus lineatus.</title>
        <authorList>
            <person name="Buettner E."/>
        </authorList>
    </citation>
    <scope>NUCLEOTIDE SEQUENCE</scope>
    <source>
        <strain evidence="5">VT162</strain>
    </source>
</reference>
<organism evidence="5 6">
    <name type="scientific">Meripilus lineatus</name>
    <dbReference type="NCBI Taxonomy" id="2056292"/>
    <lineage>
        <taxon>Eukaryota</taxon>
        <taxon>Fungi</taxon>
        <taxon>Dikarya</taxon>
        <taxon>Basidiomycota</taxon>
        <taxon>Agaricomycotina</taxon>
        <taxon>Agaricomycetes</taxon>
        <taxon>Polyporales</taxon>
        <taxon>Meripilaceae</taxon>
        <taxon>Meripilus</taxon>
    </lineage>
</organism>
<evidence type="ECO:0000313" key="6">
    <source>
        <dbReference type="Proteomes" id="UP001212997"/>
    </source>
</evidence>
<feature type="region of interest" description="Disordered" evidence="3">
    <location>
        <begin position="387"/>
        <end position="491"/>
    </location>
</feature>
<feature type="compositionally biased region" description="Polar residues" evidence="3">
    <location>
        <begin position="403"/>
        <end position="412"/>
    </location>
</feature>
<comment type="caution">
    <text evidence="5">The sequence shown here is derived from an EMBL/GenBank/DDBJ whole genome shotgun (WGS) entry which is preliminary data.</text>
</comment>
<dbReference type="Proteomes" id="UP001212997">
    <property type="component" value="Unassembled WGS sequence"/>
</dbReference>
<feature type="compositionally biased region" description="Polar residues" evidence="3">
    <location>
        <begin position="426"/>
        <end position="446"/>
    </location>
</feature>
<evidence type="ECO:0000256" key="2">
    <source>
        <dbReference type="SAM" id="Coils"/>
    </source>
</evidence>
<feature type="domain" description="GATA-type" evidence="4">
    <location>
        <begin position="28"/>
        <end position="50"/>
    </location>
</feature>
<dbReference type="AlphaFoldDB" id="A0AAD5VGB5"/>
<dbReference type="GO" id="GO:0008270">
    <property type="term" value="F:zinc ion binding"/>
    <property type="evidence" value="ECO:0007669"/>
    <property type="project" value="UniProtKB-KW"/>
</dbReference>
<evidence type="ECO:0000256" key="3">
    <source>
        <dbReference type="SAM" id="MobiDB-lite"/>
    </source>
</evidence>
<keyword evidence="1" id="KW-0863">Zinc-finger</keyword>
<proteinExistence type="predicted"/>
<feature type="compositionally biased region" description="Basic residues" evidence="3">
    <location>
        <begin position="166"/>
        <end position="176"/>
    </location>
</feature>
<evidence type="ECO:0000259" key="4">
    <source>
        <dbReference type="PROSITE" id="PS50114"/>
    </source>
</evidence>
<keyword evidence="1" id="KW-0479">Metal-binding</keyword>
<evidence type="ECO:0000313" key="5">
    <source>
        <dbReference type="EMBL" id="KAJ3491624.1"/>
    </source>
</evidence>
<dbReference type="InterPro" id="IPR013088">
    <property type="entry name" value="Znf_NHR/GATA"/>
</dbReference>
<dbReference type="InterPro" id="IPR000679">
    <property type="entry name" value="Znf_GATA"/>
</dbReference>
<feature type="compositionally biased region" description="Acidic residues" evidence="3">
    <location>
        <begin position="148"/>
        <end position="157"/>
    </location>
</feature>
<feature type="region of interest" description="Disordered" evidence="3">
    <location>
        <begin position="42"/>
        <end position="71"/>
    </location>
</feature>
<evidence type="ECO:0000256" key="1">
    <source>
        <dbReference type="PROSITE-ProRule" id="PRU00094"/>
    </source>
</evidence>
<gene>
    <name evidence="5" type="ORF">NLI96_g555</name>
</gene>
<dbReference type="Gene3D" id="3.30.50.10">
    <property type="entry name" value="Erythroid Transcription Factor GATA-1, subunit A"/>
    <property type="match status" value="1"/>
</dbReference>
<keyword evidence="1" id="KW-0862">Zinc</keyword>
<feature type="compositionally biased region" description="Low complexity" evidence="3">
    <location>
        <begin position="466"/>
        <end position="491"/>
    </location>
</feature>
<feature type="compositionally biased region" description="Low complexity" evidence="3">
    <location>
        <begin position="54"/>
        <end position="70"/>
    </location>
</feature>
<dbReference type="EMBL" id="JANAWD010000009">
    <property type="protein sequence ID" value="KAJ3491624.1"/>
    <property type="molecule type" value="Genomic_DNA"/>
</dbReference>
<dbReference type="PROSITE" id="PS50114">
    <property type="entry name" value="GATA_ZN_FINGER_2"/>
    <property type="match status" value="1"/>
</dbReference>
<feature type="compositionally biased region" description="Basic residues" evidence="3">
    <location>
        <begin position="42"/>
        <end position="53"/>
    </location>
</feature>
<name>A0AAD5VGB5_9APHY</name>
<dbReference type="GO" id="GO:0006355">
    <property type="term" value="P:regulation of DNA-templated transcription"/>
    <property type="evidence" value="ECO:0007669"/>
    <property type="project" value="InterPro"/>
</dbReference>